<comment type="caution">
    <text evidence="1">The sequence shown here is derived from an EMBL/GenBank/DDBJ whole genome shotgun (WGS) entry which is preliminary data.</text>
</comment>
<dbReference type="AlphaFoldDB" id="A0A6M0Q861"/>
<accession>A0A6M0Q861</accession>
<reference evidence="1 2" key="1">
    <citation type="submission" date="2020-02" db="EMBL/GenBank/DDBJ databases">
        <title>Bacillus aquiflavi sp. nov., isolated from yellow water of strong flavor Chinese baijiu in Yibin region of China.</title>
        <authorList>
            <person name="Xie J."/>
        </authorList>
    </citation>
    <scope>NUCLEOTIDE SEQUENCE [LARGE SCALE GENOMIC DNA]</scope>
    <source>
        <strain evidence="1 2">SA4</strain>
    </source>
</reference>
<proteinExistence type="predicted"/>
<dbReference type="Proteomes" id="UP000481043">
    <property type="component" value="Unassembled WGS sequence"/>
</dbReference>
<keyword evidence="2" id="KW-1185">Reference proteome</keyword>
<gene>
    <name evidence="1" type="ORF">G4D63_12070</name>
</gene>
<name>A0A6M0Q861_9BACI</name>
<organism evidence="1 2">
    <name type="scientific">Bacillus mesophilus</name>
    <dbReference type="NCBI Taxonomy" id="1808955"/>
    <lineage>
        <taxon>Bacteria</taxon>
        <taxon>Bacillati</taxon>
        <taxon>Bacillota</taxon>
        <taxon>Bacilli</taxon>
        <taxon>Bacillales</taxon>
        <taxon>Bacillaceae</taxon>
        <taxon>Bacillus</taxon>
    </lineage>
</organism>
<evidence type="ECO:0000313" key="1">
    <source>
        <dbReference type="EMBL" id="NEY72463.1"/>
    </source>
</evidence>
<dbReference type="RefSeq" id="WP_163179940.1">
    <property type="nucleotide sequence ID" value="NZ_JAAIWM010000004.1"/>
</dbReference>
<evidence type="ECO:0000313" key="2">
    <source>
        <dbReference type="Proteomes" id="UP000481043"/>
    </source>
</evidence>
<sequence>MNKVELLKDMRNASRSNMFTVEIPTISKAEQKKIEELVQELVDEGRIKLRETLQRDYSLSIHGVLKYASE</sequence>
<dbReference type="EMBL" id="JAAIWM010000004">
    <property type="protein sequence ID" value="NEY72463.1"/>
    <property type="molecule type" value="Genomic_DNA"/>
</dbReference>
<protein>
    <submittedName>
        <fullName evidence="1">Uncharacterized protein</fullName>
    </submittedName>
</protein>